<reference evidence="2" key="1">
    <citation type="submission" date="2022-11" db="UniProtKB">
        <authorList>
            <consortium name="WormBaseParasite"/>
        </authorList>
    </citation>
    <scope>IDENTIFICATION</scope>
</reference>
<dbReference type="WBParaSite" id="nRc.2.0.1.t20749-RA">
    <property type="protein sequence ID" value="nRc.2.0.1.t20749-RA"/>
    <property type="gene ID" value="nRc.2.0.1.g20749"/>
</dbReference>
<dbReference type="Proteomes" id="UP000887565">
    <property type="component" value="Unplaced"/>
</dbReference>
<proteinExistence type="predicted"/>
<evidence type="ECO:0000313" key="1">
    <source>
        <dbReference type="Proteomes" id="UP000887565"/>
    </source>
</evidence>
<organism evidence="1 2">
    <name type="scientific">Romanomermis culicivorax</name>
    <name type="common">Nematode worm</name>
    <dbReference type="NCBI Taxonomy" id="13658"/>
    <lineage>
        <taxon>Eukaryota</taxon>
        <taxon>Metazoa</taxon>
        <taxon>Ecdysozoa</taxon>
        <taxon>Nematoda</taxon>
        <taxon>Enoplea</taxon>
        <taxon>Dorylaimia</taxon>
        <taxon>Mermithida</taxon>
        <taxon>Mermithoidea</taxon>
        <taxon>Mermithidae</taxon>
        <taxon>Romanomermis</taxon>
    </lineage>
</organism>
<dbReference type="AlphaFoldDB" id="A0A915J3P3"/>
<keyword evidence="1" id="KW-1185">Reference proteome</keyword>
<sequence>MALDQGLLRGQRGLVTKTLDFTYKSAATRPFIYNNICIIIFVEYFTKIQRPSSGQIFDVLQRRERREKLA</sequence>
<accession>A0A915J3P3</accession>
<protein>
    <submittedName>
        <fullName evidence="2">Uncharacterized protein</fullName>
    </submittedName>
</protein>
<name>A0A915J3P3_ROMCU</name>
<evidence type="ECO:0000313" key="2">
    <source>
        <dbReference type="WBParaSite" id="nRc.2.0.1.t20749-RA"/>
    </source>
</evidence>